<dbReference type="Proteomes" id="UP000604046">
    <property type="component" value="Unassembled WGS sequence"/>
</dbReference>
<sequence>MDELFAEELQQGWIREVPGKDAELRSSHKHTAVGKLGVVNPNCDNSASDAASWKGLSLAKGLCSLLRSFFLLQERQFISVHIDHVPGFKNDLADALSRAYDPTLIGFSSDQLCFVPGTAFPATLRAYTYPLELDMSRFLACA</sequence>
<protein>
    <submittedName>
        <fullName evidence="1">Uncharacterized protein</fullName>
    </submittedName>
</protein>
<name>A0A812KH13_9DINO</name>
<accession>A0A812KH13</accession>
<dbReference type="EMBL" id="CAJNDS010000626">
    <property type="protein sequence ID" value="CAE7223676.1"/>
    <property type="molecule type" value="Genomic_DNA"/>
</dbReference>
<proteinExistence type="predicted"/>
<comment type="caution">
    <text evidence="1">The sequence shown here is derived from an EMBL/GenBank/DDBJ whole genome shotgun (WGS) entry which is preliminary data.</text>
</comment>
<reference evidence="1" key="1">
    <citation type="submission" date="2021-02" db="EMBL/GenBank/DDBJ databases">
        <authorList>
            <person name="Dougan E. K."/>
            <person name="Rhodes N."/>
            <person name="Thang M."/>
            <person name="Chan C."/>
        </authorList>
    </citation>
    <scope>NUCLEOTIDE SEQUENCE</scope>
</reference>
<organism evidence="1 2">
    <name type="scientific">Symbiodinium natans</name>
    <dbReference type="NCBI Taxonomy" id="878477"/>
    <lineage>
        <taxon>Eukaryota</taxon>
        <taxon>Sar</taxon>
        <taxon>Alveolata</taxon>
        <taxon>Dinophyceae</taxon>
        <taxon>Suessiales</taxon>
        <taxon>Symbiodiniaceae</taxon>
        <taxon>Symbiodinium</taxon>
    </lineage>
</organism>
<evidence type="ECO:0000313" key="1">
    <source>
        <dbReference type="EMBL" id="CAE7223676.1"/>
    </source>
</evidence>
<evidence type="ECO:0000313" key="2">
    <source>
        <dbReference type="Proteomes" id="UP000604046"/>
    </source>
</evidence>
<gene>
    <name evidence="1" type="ORF">SNAT2548_LOCUS8460</name>
</gene>
<dbReference type="AlphaFoldDB" id="A0A812KH13"/>
<keyword evidence="2" id="KW-1185">Reference proteome</keyword>